<dbReference type="KEGG" id="rbc:BN938_1426"/>
<protein>
    <submittedName>
        <fullName evidence="2">Putative periplasmic ATP/GTP-binding protein</fullName>
    </submittedName>
</protein>
<keyword evidence="3" id="KW-1185">Reference proteome</keyword>
<name>A0A060RCI3_9BACT</name>
<proteinExistence type="predicted"/>
<gene>
    <name evidence="2" type="ORF">BN938_1426</name>
</gene>
<evidence type="ECO:0000313" key="3">
    <source>
        <dbReference type="Proteomes" id="UP000027616"/>
    </source>
</evidence>
<dbReference type="SUPFAM" id="SSF101898">
    <property type="entry name" value="NHL repeat"/>
    <property type="match status" value="1"/>
</dbReference>
<dbReference type="eggNOG" id="COG3391">
    <property type="taxonomic scope" value="Bacteria"/>
</dbReference>
<feature type="signal peptide" evidence="1">
    <location>
        <begin position="1"/>
        <end position="19"/>
    </location>
</feature>
<organism evidence="2 3">
    <name type="scientific">Mucinivorans hirudinis</name>
    <dbReference type="NCBI Taxonomy" id="1433126"/>
    <lineage>
        <taxon>Bacteria</taxon>
        <taxon>Pseudomonadati</taxon>
        <taxon>Bacteroidota</taxon>
        <taxon>Bacteroidia</taxon>
        <taxon>Bacteroidales</taxon>
        <taxon>Rikenellaceae</taxon>
        <taxon>Mucinivorans</taxon>
    </lineage>
</organism>
<evidence type="ECO:0000256" key="1">
    <source>
        <dbReference type="SAM" id="SignalP"/>
    </source>
</evidence>
<evidence type="ECO:0000313" key="2">
    <source>
        <dbReference type="EMBL" id="CDN31513.1"/>
    </source>
</evidence>
<dbReference type="OrthoDB" id="7675395at2"/>
<dbReference type="InterPro" id="IPR015943">
    <property type="entry name" value="WD40/YVTN_repeat-like_dom_sf"/>
</dbReference>
<dbReference type="Proteomes" id="UP000027616">
    <property type="component" value="Chromosome I"/>
</dbReference>
<reference evidence="2 3" key="1">
    <citation type="journal article" date="2015" name="Genome Announc.">
        <title>Complete Genome Sequence of the Novel Leech Symbiont Mucinivorans hirudinis M3T.</title>
        <authorList>
            <person name="Nelson M.C."/>
            <person name="Bomar L."/>
            <person name="Graf J."/>
        </authorList>
    </citation>
    <scope>NUCLEOTIDE SEQUENCE [LARGE SCALE GENOMIC DNA]</scope>
    <source>
        <strain evidence="3">M3</strain>
    </source>
</reference>
<dbReference type="Gene3D" id="2.130.10.10">
    <property type="entry name" value="YVTN repeat-like/Quinoprotein amine dehydrogenase"/>
    <property type="match status" value="1"/>
</dbReference>
<dbReference type="EMBL" id="HG934468">
    <property type="protein sequence ID" value="CDN31513.1"/>
    <property type="molecule type" value="Genomic_DNA"/>
</dbReference>
<keyword evidence="1" id="KW-0732">Signal</keyword>
<accession>A0A060RCI3</accession>
<dbReference type="AlphaFoldDB" id="A0A060RCI3"/>
<dbReference type="HOGENOM" id="CLU_054005_0_0_10"/>
<feature type="chain" id="PRO_5001585855" evidence="1">
    <location>
        <begin position="20"/>
        <end position="297"/>
    </location>
</feature>
<sequence>MKKSLLLFALLATVAIAGAQPNVDVFTENLKFCEGTTPYKGMMLVSNFGCDELDPLNNKGKGYIAAFDEEGFRKIFIKNDGYLSAPKGMRVVNNRLFIADVNKVVVYDLERVNYSTPTVVEMPAGEAFVNDITNIGDLVIVSVTNTGNIYGINAPKGSIGKPQLLGSVTGANGMVVNGNMLYVASYNPSGKPDESNVIYSIDLTAAQPQAEKLIPNLPMGMYDGIALSEDGETLYFTSWIGGAKGKGALYKWKVDGSEKYQLIDIGFDLSGPADISIKDGFLYLPDLVESRLYKIEL</sequence>
<dbReference type="STRING" id="1433126.BN938_1426"/>